<reference evidence="2" key="1">
    <citation type="submission" date="2014-09" db="EMBL/GenBank/DDBJ databases">
        <authorList>
            <person name="Magalhaes I.L.F."/>
            <person name="Oliveira U."/>
            <person name="Santos F.R."/>
            <person name="Vidigal T.H.D.A."/>
            <person name="Brescovit A.D."/>
            <person name="Santos A.J."/>
        </authorList>
    </citation>
    <scope>NUCLEOTIDE SEQUENCE</scope>
    <source>
        <tissue evidence="2">Shoot tissue taken approximately 20 cm above the soil surface</tissue>
    </source>
</reference>
<keyword evidence="1" id="KW-0472">Membrane</keyword>
<reference evidence="2" key="2">
    <citation type="journal article" date="2015" name="Data Brief">
        <title>Shoot transcriptome of the giant reed, Arundo donax.</title>
        <authorList>
            <person name="Barrero R.A."/>
            <person name="Guerrero F.D."/>
            <person name="Moolhuijzen P."/>
            <person name="Goolsby J.A."/>
            <person name="Tidwell J."/>
            <person name="Bellgard S.E."/>
            <person name="Bellgard M.I."/>
        </authorList>
    </citation>
    <scope>NUCLEOTIDE SEQUENCE</scope>
    <source>
        <tissue evidence="2">Shoot tissue taken approximately 20 cm above the soil surface</tissue>
    </source>
</reference>
<accession>A0A0A9E957</accession>
<dbReference type="AlphaFoldDB" id="A0A0A9E957"/>
<evidence type="ECO:0000313" key="2">
    <source>
        <dbReference type="EMBL" id="JAD95548.1"/>
    </source>
</evidence>
<name>A0A0A9E957_ARUDO</name>
<protein>
    <submittedName>
        <fullName evidence="2">Uncharacterized protein</fullName>
    </submittedName>
</protein>
<keyword evidence="1" id="KW-1133">Transmembrane helix</keyword>
<sequence>MMSFYFTNHATITLSLQMAGLVQLSMIAQYLGYDYLSFKFKRYGDQHSRLCLS</sequence>
<keyword evidence="1" id="KW-0812">Transmembrane</keyword>
<organism evidence="2">
    <name type="scientific">Arundo donax</name>
    <name type="common">Giant reed</name>
    <name type="synonym">Donax arundinaceus</name>
    <dbReference type="NCBI Taxonomy" id="35708"/>
    <lineage>
        <taxon>Eukaryota</taxon>
        <taxon>Viridiplantae</taxon>
        <taxon>Streptophyta</taxon>
        <taxon>Embryophyta</taxon>
        <taxon>Tracheophyta</taxon>
        <taxon>Spermatophyta</taxon>
        <taxon>Magnoliopsida</taxon>
        <taxon>Liliopsida</taxon>
        <taxon>Poales</taxon>
        <taxon>Poaceae</taxon>
        <taxon>PACMAD clade</taxon>
        <taxon>Arundinoideae</taxon>
        <taxon>Arundineae</taxon>
        <taxon>Arundo</taxon>
    </lineage>
</organism>
<evidence type="ECO:0000256" key="1">
    <source>
        <dbReference type="SAM" id="Phobius"/>
    </source>
</evidence>
<dbReference type="EMBL" id="GBRH01202347">
    <property type="protein sequence ID" value="JAD95548.1"/>
    <property type="molecule type" value="Transcribed_RNA"/>
</dbReference>
<feature type="transmembrane region" description="Helical" evidence="1">
    <location>
        <begin position="12"/>
        <end position="33"/>
    </location>
</feature>
<proteinExistence type="predicted"/>